<dbReference type="AlphaFoldDB" id="X6NGY8"/>
<organism evidence="1 2">
    <name type="scientific">Reticulomyxa filosa</name>
    <dbReference type="NCBI Taxonomy" id="46433"/>
    <lineage>
        <taxon>Eukaryota</taxon>
        <taxon>Sar</taxon>
        <taxon>Rhizaria</taxon>
        <taxon>Retaria</taxon>
        <taxon>Foraminifera</taxon>
        <taxon>Monothalamids</taxon>
        <taxon>Reticulomyxidae</taxon>
        <taxon>Reticulomyxa</taxon>
    </lineage>
</organism>
<gene>
    <name evidence="1" type="ORF">RFI_11974</name>
</gene>
<dbReference type="Proteomes" id="UP000023152">
    <property type="component" value="Unassembled WGS sequence"/>
</dbReference>
<evidence type="ECO:0000313" key="1">
    <source>
        <dbReference type="EMBL" id="ETO25168.1"/>
    </source>
</evidence>
<dbReference type="Gene3D" id="2.130.10.10">
    <property type="entry name" value="YVTN repeat-like/Quinoprotein amine dehydrogenase"/>
    <property type="match status" value="1"/>
</dbReference>
<name>X6NGY8_RETFI</name>
<accession>X6NGY8</accession>
<sequence>MVKALQQIRFFDVNSGYQTLSLDETPVTIINIQFSRNGKKKIVSLLDNFTIGIWDVKKYKHFGKIQILKCDNYSKFMMDKLLCRLAVKECDISSNGNNIVSSFEDGKVRLWGLLYSDKNNTFKMLYFV</sequence>
<dbReference type="SUPFAM" id="SSF50978">
    <property type="entry name" value="WD40 repeat-like"/>
    <property type="match status" value="1"/>
</dbReference>
<reference evidence="1 2" key="1">
    <citation type="journal article" date="2013" name="Curr. Biol.">
        <title>The Genome of the Foraminiferan Reticulomyxa filosa.</title>
        <authorList>
            <person name="Glockner G."/>
            <person name="Hulsmann N."/>
            <person name="Schleicher M."/>
            <person name="Noegel A.A."/>
            <person name="Eichinger L."/>
            <person name="Gallinger C."/>
            <person name="Pawlowski J."/>
            <person name="Sierra R."/>
            <person name="Euteneuer U."/>
            <person name="Pillet L."/>
            <person name="Moustafa A."/>
            <person name="Platzer M."/>
            <person name="Groth M."/>
            <person name="Szafranski K."/>
            <person name="Schliwa M."/>
        </authorList>
    </citation>
    <scope>NUCLEOTIDE SEQUENCE [LARGE SCALE GENOMIC DNA]</scope>
</reference>
<proteinExistence type="predicted"/>
<dbReference type="InterPro" id="IPR015943">
    <property type="entry name" value="WD40/YVTN_repeat-like_dom_sf"/>
</dbReference>
<dbReference type="EMBL" id="ASPP01008712">
    <property type="protein sequence ID" value="ETO25168.1"/>
    <property type="molecule type" value="Genomic_DNA"/>
</dbReference>
<comment type="caution">
    <text evidence="1">The sequence shown here is derived from an EMBL/GenBank/DDBJ whole genome shotgun (WGS) entry which is preliminary data.</text>
</comment>
<protein>
    <submittedName>
        <fullName evidence="1">Uncharacterized protein</fullName>
    </submittedName>
</protein>
<evidence type="ECO:0000313" key="2">
    <source>
        <dbReference type="Proteomes" id="UP000023152"/>
    </source>
</evidence>
<dbReference type="InterPro" id="IPR036322">
    <property type="entry name" value="WD40_repeat_dom_sf"/>
</dbReference>
<keyword evidence="2" id="KW-1185">Reference proteome</keyword>